<evidence type="ECO:0000256" key="1">
    <source>
        <dbReference type="SAM" id="MobiDB-lite"/>
    </source>
</evidence>
<organism evidence="2 3">
    <name type="scientific">Mucuna pruriens</name>
    <name type="common">Velvet bean</name>
    <name type="synonym">Dolichos pruriens</name>
    <dbReference type="NCBI Taxonomy" id="157652"/>
    <lineage>
        <taxon>Eukaryota</taxon>
        <taxon>Viridiplantae</taxon>
        <taxon>Streptophyta</taxon>
        <taxon>Embryophyta</taxon>
        <taxon>Tracheophyta</taxon>
        <taxon>Spermatophyta</taxon>
        <taxon>Magnoliopsida</taxon>
        <taxon>eudicotyledons</taxon>
        <taxon>Gunneridae</taxon>
        <taxon>Pentapetalae</taxon>
        <taxon>rosids</taxon>
        <taxon>fabids</taxon>
        <taxon>Fabales</taxon>
        <taxon>Fabaceae</taxon>
        <taxon>Papilionoideae</taxon>
        <taxon>50 kb inversion clade</taxon>
        <taxon>NPAAA clade</taxon>
        <taxon>indigoferoid/millettioid clade</taxon>
        <taxon>Phaseoleae</taxon>
        <taxon>Mucuna</taxon>
    </lineage>
</organism>
<dbReference type="Proteomes" id="UP000257109">
    <property type="component" value="Unassembled WGS sequence"/>
</dbReference>
<comment type="caution">
    <text evidence="2">The sequence shown here is derived from an EMBL/GenBank/DDBJ whole genome shotgun (WGS) entry which is preliminary data.</text>
</comment>
<accession>A0A371HB92</accession>
<feature type="region of interest" description="Disordered" evidence="1">
    <location>
        <begin position="1"/>
        <end position="29"/>
    </location>
</feature>
<sequence length="127" mass="14237">MENNHFGQGQVKGHMQLSNSDLPQMSNRLSTTDFTIPDTIVPIVETTESASSRQLTISRGPNEAVSNKQPGVPTNHELQQYTVLAKYECHHPRPQDANKTVSKHCEPITIGQIRQPTLTNNSEFERE</sequence>
<dbReference type="EMBL" id="QJKJ01003078">
    <property type="protein sequence ID" value="RDY00063.1"/>
    <property type="molecule type" value="Genomic_DNA"/>
</dbReference>
<gene>
    <name evidence="2" type="ORF">CR513_16800</name>
</gene>
<feature type="region of interest" description="Disordered" evidence="1">
    <location>
        <begin position="48"/>
        <end position="74"/>
    </location>
</feature>
<feature type="non-terminal residue" evidence="2">
    <location>
        <position position="1"/>
    </location>
</feature>
<keyword evidence="3" id="KW-1185">Reference proteome</keyword>
<proteinExistence type="predicted"/>
<protein>
    <submittedName>
        <fullName evidence="2">Uncharacterized protein</fullName>
    </submittedName>
</protein>
<feature type="compositionally biased region" description="Polar residues" evidence="1">
    <location>
        <begin position="48"/>
        <end position="69"/>
    </location>
</feature>
<evidence type="ECO:0000313" key="2">
    <source>
        <dbReference type="EMBL" id="RDY00063.1"/>
    </source>
</evidence>
<dbReference type="AlphaFoldDB" id="A0A371HB92"/>
<evidence type="ECO:0000313" key="3">
    <source>
        <dbReference type="Proteomes" id="UP000257109"/>
    </source>
</evidence>
<feature type="compositionally biased region" description="Polar residues" evidence="1">
    <location>
        <begin position="16"/>
        <end position="29"/>
    </location>
</feature>
<reference evidence="2" key="1">
    <citation type="submission" date="2018-05" db="EMBL/GenBank/DDBJ databases">
        <title>Draft genome of Mucuna pruriens seed.</title>
        <authorList>
            <person name="Nnadi N.E."/>
            <person name="Vos R."/>
            <person name="Hasami M.H."/>
            <person name="Devisetty U.K."/>
            <person name="Aguiy J.C."/>
        </authorList>
    </citation>
    <scope>NUCLEOTIDE SEQUENCE [LARGE SCALE GENOMIC DNA]</scope>
    <source>
        <strain evidence="2">JCA_2017</strain>
    </source>
</reference>
<name>A0A371HB92_MUCPR</name>